<dbReference type="InterPro" id="IPR006260">
    <property type="entry name" value="TonB/TolA_C"/>
</dbReference>
<gene>
    <name evidence="7" type="ORF">GCM10007895_08300</name>
</gene>
<keyword evidence="4" id="KW-0472">Membrane</keyword>
<dbReference type="AlphaFoldDB" id="A0AA37RUK0"/>
<dbReference type="SUPFAM" id="SSF74653">
    <property type="entry name" value="TolA/TonB C-terminal domain"/>
    <property type="match status" value="1"/>
</dbReference>
<reference evidence="7" key="2">
    <citation type="submission" date="2023-01" db="EMBL/GenBank/DDBJ databases">
        <title>Draft genome sequence of Paraferrimonas sedimenticola strain NBRC 101628.</title>
        <authorList>
            <person name="Sun Q."/>
            <person name="Mori K."/>
        </authorList>
    </citation>
    <scope>NUCLEOTIDE SEQUENCE</scope>
    <source>
        <strain evidence="7">NBRC 101628</strain>
    </source>
</reference>
<keyword evidence="5" id="KW-0732">Signal</keyword>
<dbReference type="PROSITE" id="PS52015">
    <property type="entry name" value="TONB_CTD"/>
    <property type="match status" value="1"/>
</dbReference>
<feature type="signal peptide" evidence="5">
    <location>
        <begin position="1"/>
        <end position="22"/>
    </location>
</feature>
<evidence type="ECO:0000256" key="3">
    <source>
        <dbReference type="ARBA" id="ARBA00022989"/>
    </source>
</evidence>
<organism evidence="7 8">
    <name type="scientific">Paraferrimonas sedimenticola</name>
    <dbReference type="NCBI Taxonomy" id="375674"/>
    <lineage>
        <taxon>Bacteria</taxon>
        <taxon>Pseudomonadati</taxon>
        <taxon>Pseudomonadota</taxon>
        <taxon>Gammaproteobacteria</taxon>
        <taxon>Alteromonadales</taxon>
        <taxon>Ferrimonadaceae</taxon>
        <taxon>Paraferrimonas</taxon>
    </lineage>
</organism>
<evidence type="ECO:0000259" key="6">
    <source>
        <dbReference type="PROSITE" id="PS52015"/>
    </source>
</evidence>
<dbReference type="EMBL" id="BSNC01000003">
    <property type="protein sequence ID" value="GLP95524.1"/>
    <property type="molecule type" value="Genomic_DNA"/>
</dbReference>
<dbReference type="Gene3D" id="3.30.2420.10">
    <property type="entry name" value="TonB"/>
    <property type="match status" value="1"/>
</dbReference>
<sequence length="364" mass="41632">MRHLTFIGSAVLSGLLSLPLLAASDWEYRWLDDDIQKRKLKKEPDSQALLKTPMPVIEQVQPSHKKGASNSGQEGWARVSFSIDPQGKVIAPKLVDSSGQAWAEESLMKVIEQWRFKPWESHDNSINIRNVLTYEFFVTPRPKEPRDGFKALFVKAAEAVEAGNPKVARQYLEKIVQRGRTNLFEDAYFRLLSANVAMLEGDETTELYYRTSYLDNYQQYLHVNKYQFNQARIIELAARAGKYQLVLDTYEEFAGKKVESTLASTINTYVNGVAQQLNSGASWAAAGQIGNQGYWNHKLFRHHFSLLPEHGEITRLEIHCDNHRQELSYKAEQIHFAPVEWGQCELWVLGKENTQFHLIEVGSS</sequence>
<comment type="subcellular location">
    <subcellularLocation>
        <location evidence="1">Membrane</location>
        <topology evidence="1">Single-pass membrane protein</topology>
    </subcellularLocation>
</comment>
<feature type="domain" description="TonB C-terminal" evidence="6">
    <location>
        <begin position="49"/>
        <end position="143"/>
    </location>
</feature>
<dbReference type="NCBIfam" id="TIGR01352">
    <property type="entry name" value="tonB_Cterm"/>
    <property type="match status" value="1"/>
</dbReference>
<keyword evidence="3" id="KW-1133">Transmembrane helix</keyword>
<dbReference type="Proteomes" id="UP001161422">
    <property type="component" value="Unassembled WGS sequence"/>
</dbReference>
<proteinExistence type="predicted"/>
<keyword evidence="8" id="KW-1185">Reference proteome</keyword>
<accession>A0AA37RUK0</accession>
<comment type="caution">
    <text evidence="7">The sequence shown here is derived from an EMBL/GenBank/DDBJ whole genome shotgun (WGS) entry which is preliminary data.</text>
</comment>
<reference evidence="7" key="1">
    <citation type="journal article" date="2014" name="Int. J. Syst. Evol. Microbiol.">
        <title>Complete genome sequence of Corynebacterium casei LMG S-19264T (=DSM 44701T), isolated from a smear-ripened cheese.</title>
        <authorList>
            <consortium name="US DOE Joint Genome Institute (JGI-PGF)"/>
            <person name="Walter F."/>
            <person name="Albersmeier A."/>
            <person name="Kalinowski J."/>
            <person name="Ruckert C."/>
        </authorList>
    </citation>
    <scope>NUCLEOTIDE SEQUENCE</scope>
    <source>
        <strain evidence="7">NBRC 101628</strain>
    </source>
</reference>
<dbReference type="InterPro" id="IPR037682">
    <property type="entry name" value="TonB_C"/>
</dbReference>
<name>A0AA37RUK0_9GAMM</name>
<dbReference type="GO" id="GO:0055085">
    <property type="term" value="P:transmembrane transport"/>
    <property type="evidence" value="ECO:0007669"/>
    <property type="project" value="InterPro"/>
</dbReference>
<evidence type="ECO:0000256" key="2">
    <source>
        <dbReference type="ARBA" id="ARBA00022692"/>
    </source>
</evidence>
<dbReference type="GO" id="GO:0016020">
    <property type="term" value="C:membrane"/>
    <property type="evidence" value="ECO:0007669"/>
    <property type="project" value="UniProtKB-SubCell"/>
</dbReference>
<feature type="chain" id="PRO_5041373034" description="TonB C-terminal domain-containing protein" evidence="5">
    <location>
        <begin position="23"/>
        <end position="364"/>
    </location>
</feature>
<evidence type="ECO:0000313" key="8">
    <source>
        <dbReference type="Proteomes" id="UP001161422"/>
    </source>
</evidence>
<dbReference type="RefSeq" id="WP_095505524.1">
    <property type="nucleotide sequence ID" value="NZ_BSNC01000003.1"/>
</dbReference>
<evidence type="ECO:0000256" key="1">
    <source>
        <dbReference type="ARBA" id="ARBA00004167"/>
    </source>
</evidence>
<dbReference type="Pfam" id="PF03544">
    <property type="entry name" value="TonB_C"/>
    <property type="match status" value="1"/>
</dbReference>
<evidence type="ECO:0000256" key="5">
    <source>
        <dbReference type="SAM" id="SignalP"/>
    </source>
</evidence>
<evidence type="ECO:0000256" key="4">
    <source>
        <dbReference type="ARBA" id="ARBA00023136"/>
    </source>
</evidence>
<evidence type="ECO:0000313" key="7">
    <source>
        <dbReference type="EMBL" id="GLP95524.1"/>
    </source>
</evidence>
<protein>
    <recommendedName>
        <fullName evidence="6">TonB C-terminal domain-containing protein</fullName>
    </recommendedName>
</protein>
<keyword evidence="2" id="KW-0812">Transmembrane</keyword>